<dbReference type="InterPro" id="IPR017438">
    <property type="entry name" value="ATP-NAD_kinase_N"/>
</dbReference>
<evidence type="ECO:0000259" key="1">
    <source>
        <dbReference type="PROSITE" id="PS50146"/>
    </source>
</evidence>
<reference evidence="2 3" key="1">
    <citation type="submission" date="2020-11" db="EMBL/GenBank/DDBJ databases">
        <title>Kefir isolates.</title>
        <authorList>
            <person name="Marcisauskas S."/>
            <person name="Kim Y."/>
            <person name="Blasche S."/>
        </authorList>
    </citation>
    <scope>NUCLEOTIDE SEQUENCE [LARGE SCALE GENOMIC DNA]</scope>
    <source>
        <strain evidence="2 3">OG2</strain>
    </source>
</reference>
<organism evidence="2 3">
    <name type="scientific">Maudiozyma exigua</name>
    <name type="common">Yeast</name>
    <name type="synonym">Kazachstania exigua</name>
    <dbReference type="NCBI Taxonomy" id="34358"/>
    <lineage>
        <taxon>Eukaryota</taxon>
        <taxon>Fungi</taxon>
        <taxon>Dikarya</taxon>
        <taxon>Ascomycota</taxon>
        <taxon>Saccharomycotina</taxon>
        <taxon>Saccharomycetes</taxon>
        <taxon>Saccharomycetales</taxon>
        <taxon>Saccharomycetaceae</taxon>
        <taxon>Maudiozyma</taxon>
    </lineage>
</organism>
<comment type="caution">
    <text evidence="2">The sequence shown here is derived from an EMBL/GenBank/DDBJ whole genome shotgun (WGS) entry which is preliminary data.</text>
</comment>
<dbReference type="InterPro" id="IPR016064">
    <property type="entry name" value="NAD/diacylglycerol_kinase_sf"/>
</dbReference>
<evidence type="ECO:0000313" key="3">
    <source>
        <dbReference type="Proteomes" id="UP000750334"/>
    </source>
</evidence>
<dbReference type="OrthoDB" id="3853857at2759"/>
<accession>A0A9P7B9W9</accession>
<keyword evidence="3" id="KW-1185">Reference proteome</keyword>
<dbReference type="SUPFAM" id="SSF111331">
    <property type="entry name" value="NAD kinase/diacylglycerol kinase-like"/>
    <property type="match status" value="1"/>
</dbReference>
<protein>
    <recommendedName>
        <fullName evidence="1">DAGKc domain-containing protein</fullName>
    </recommendedName>
</protein>
<dbReference type="EMBL" id="PUHR01000057">
    <property type="protein sequence ID" value="KAG0668795.1"/>
    <property type="molecule type" value="Genomic_DNA"/>
</dbReference>
<feature type="domain" description="DAGKc" evidence="1">
    <location>
        <begin position="51"/>
        <end position="194"/>
    </location>
</feature>
<dbReference type="Proteomes" id="UP000750334">
    <property type="component" value="Unassembled WGS sequence"/>
</dbReference>
<proteinExistence type="predicted"/>
<evidence type="ECO:0000313" key="2">
    <source>
        <dbReference type="EMBL" id="KAG0668795.1"/>
    </source>
</evidence>
<gene>
    <name evidence="2" type="ORF">C6P45_004335</name>
</gene>
<sequence>MSNVFTRSLLDGIYPGISAEYELEGSSFKYFKLKDNSSKNDVVIQSFKHFNNNDTQIIIIDSIKSGIGRNSENDFYQIVMKPILNKLEISHLYLKTDNSHSIADFAQKLDINSNYTISFLSGDTSISELINNLPQRIHSPSRTIEIIPIPMGSANALANSLDLTDPIQAFDLFLQKSHQISQFPLYKIIFPNGKETIFFIIFSMAFHANLLHLCTLDEHYSKLGVERFRLASDEILKNYNLNLNLKLSIKDLSSPPTIQSNFAYFAILNTPKLEATYIPSPKSNPLNNELHILGYSSALSEEELTTDILKGYNLKKNDDLNGNGILYHAVSSDFDIIVESISNKDSRYMFDTCCDGILDNLNDMITDTHTKPIIKVKFLKSDDLSFNIKIIHK</sequence>
<dbReference type="Pfam" id="PF00781">
    <property type="entry name" value="DAGK_cat"/>
    <property type="match status" value="1"/>
</dbReference>
<name>A0A9P7B9W9_MAUEX</name>
<dbReference type="GO" id="GO:0016301">
    <property type="term" value="F:kinase activity"/>
    <property type="evidence" value="ECO:0007669"/>
    <property type="project" value="InterPro"/>
</dbReference>
<dbReference type="InterPro" id="IPR001206">
    <property type="entry name" value="Diacylglycerol_kinase_cat_dom"/>
</dbReference>
<dbReference type="AlphaFoldDB" id="A0A9P7B9W9"/>
<dbReference type="Gene3D" id="3.40.50.10330">
    <property type="entry name" value="Probable inorganic polyphosphate/atp-NAD kinase, domain 1"/>
    <property type="match status" value="1"/>
</dbReference>
<dbReference type="PROSITE" id="PS50146">
    <property type="entry name" value="DAGK"/>
    <property type="match status" value="1"/>
</dbReference>